<protein>
    <submittedName>
        <fullName evidence="1">Uncharacterized protein</fullName>
    </submittedName>
</protein>
<reference evidence="1 2" key="1">
    <citation type="journal article" date="2018" name="Biotechnol. Adv.">
        <title>Improved genomic resources and new bioinformatic workflow for the carcinogenic parasite Clonorchis sinensis: Biotechnological implications.</title>
        <authorList>
            <person name="Wang D."/>
            <person name="Korhonen P.K."/>
            <person name="Gasser R.B."/>
            <person name="Young N.D."/>
        </authorList>
    </citation>
    <scope>NUCLEOTIDE SEQUENCE [LARGE SCALE GENOMIC DNA]</scope>
    <source>
        <strain evidence="1">Cs-k2</strain>
    </source>
</reference>
<proteinExistence type="predicted"/>
<dbReference type="InParanoid" id="A0A419PQ62"/>
<keyword evidence="2" id="KW-1185">Reference proteome</keyword>
<name>A0A419PQ62_CLOSI</name>
<sequence>MAWEHSSTAYFYFISFHAVTARPSETRLTLYERYRRKCYEVLEDCVSQATETFREFPCNPIMTSTSGIICDPAGLQNMNQTLRLASFCDRRASGHHDNFWKLSIDSIEAKRPTLVNRDRQHCCADYRTTNNLTHPSVSDLLGIKPSCNIVNNSSDNCNRPYRQQSAESQKIVSNLFTRVERYELNSDATITPLHMK</sequence>
<reference evidence="1 2" key="2">
    <citation type="journal article" date="2021" name="Genomics">
        <title>High-quality reference genome for Clonorchis sinensis.</title>
        <authorList>
            <person name="Young N.D."/>
            <person name="Stroehlein A.J."/>
            <person name="Kinkar L."/>
            <person name="Wang T."/>
            <person name="Sohn W.M."/>
            <person name="Chang B.C.H."/>
            <person name="Kaur P."/>
            <person name="Weisz D."/>
            <person name="Dudchenko O."/>
            <person name="Aiden E.L."/>
            <person name="Korhonen P.K."/>
            <person name="Gasser R.B."/>
        </authorList>
    </citation>
    <scope>NUCLEOTIDE SEQUENCE [LARGE SCALE GENOMIC DNA]</scope>
    <source>
        <strain evidence="1">Cs-k2</strain>
    </source>
</reference>
<dbReference type="OrthoDB" id="10448939at2759"/>
<evidence type="ECO:0000313" key="2">
    <source>
        <dbReference type="Proteomes" id="UP000286415"/>
    </source>
</evidence>
<gene>
    <name evidence="1" type="ORF">CSKR_102678</name>
</gene>
<evidence type="ECO:0000313" key="1">
    <source>
        <dbReference type="EMBL" id="KAG5451153.1"/>
    </source>
</evidence>
<comment type="caution">
    <text evidence="1">The sequence shown here is derived from an EMBL/GenBank/DDBJ whole genome shotgun (WGS) entry which is preliminary data.</text>
</comment>
<dbReference type="EMBL" id="NIRI02000042">
    <property type="protein sequence ID" value="KAG5451153.1"/>
    <property type="molecule type" value="Genomic_DNA"/>
</dbReference>
<accession>A0A419PQ62</accession>
<organism evidence="1 2">
    <name type="scientific">Clonorchis sinensis</name>
    <name type="common">Chinese liver fluke</name>
    <dbReference type="NCBI Taxonomy" id="79923"/>
    <lineage>
        <taxon>Eukaryota</taxon>
        <taxon>Metazoa</taxon>
        <taxon>Spiralia</taxon>
        <taxon>Lophotrochozoa</taxon>
        <taxon>Platyhelminthes</taxon>
        <taxon>Trematoda</taxon>
        <taxon>Digenea</taxon>
        <taxon>Opisthorchiida</taxon>
        <taxon>Opisthorchiata</taxon>
        <taxon>Opisthorchiidae</taxon>
        <taxon>Clonorchis</taxon>
    </lineage>
</organism>
<dbReference type="Proteomes" id="UP000286415">
    <property type="component" value="Unassembled WGS sequence"/>
</dbReference>
<dbReference type="AlphaFoldDB" id="A0A419PQ62"/>